<proteinExistence type="predicted"/>
<evidence type="ECO:0000313" key="1">
    <source>
        <dbReference type="EMBL" id="MBC2595912.1"/>
    </source>
</evidence>
<protein>
    <submittedName>
        <fullName evidence="1">Uncharacterized protein</fullName>
    </submittedName>
</protein>
<sequence>MTANDILDPVSMRFFADFTEASLEAARVRPGELGRPEAPANTVGFPLIRPGGRDCYPAVWTQDFAVTLATGFVTAQEMKNHLHLIALGQNGGFERRLASGAVIPPYAIPDHVLFDGKPVYFPGTYSSGEDQGGEPWGLLPPANNHYDFILIAWHLWRATGDTAFLGEEVGGVSVIDRLRLAFGVPRIDPDSGLVYTEASSRAVGFIFCDSIYMTGHLLFASLLRWRSAHQLAELESALGNEDEARRWRDSVAGVPAAIASHFEGDADGWLLAATEVGRQADVWGTIYALYLGVLDGKRAAAAHAAILQALERGTICHEGGVRHVPSDRDASANSAWERTHTPHNQYQNGAYWHSPSGWLIAVLMESEPAWARRIFREMITHFQREDFRKGEDFNAPWECFGKDGMFRKAPLFIGSVAIPYGVLAPLARAHGS</sequence>
<evidence type="ECO:0000313" key="2">
    <source>
        <dbReference type="Proteomes" id="UP000546464"/>
    </source>
</evidence>
<comment type="caution">
    <text evidence="1">The sequence shown here is derived from an EMBL/GenBank/DDBJ whole genome shotgun (WGS) entry which is preliminary data.</text>
</comment>
<reference evidence="1 2" key="1">
    <citation type="submission" date="2020-07" db="EMBL/GenBank/DDBJ databases">
        <authorList>
            <person name="Feng X."/>
        </authorList>
    </citation>
    <scope>NUCLEOTIDE SEQUENCE [LARGE SCALE GENOMIC DNA]</scope>
    <source>
        <strain evidence="1 2">JCM31066</strain>
    </source>
</reference>
<dbReference type="Gene3D" id="1.50.10.10">
    <property type="match status" value="1"/>
</dbReference>
<dbReference type="SUPFAM" id="SSF48208">
    <property type="entry name" value="Six-hairpin glycosidases"/>
    <property type="match status" value="1"/>
</dbReference>
<dbReference type="AlphaFoldDB" id="A0A842HHM6"/>
<dbReference type="EMBL" id="JACHVB010000058">
    <property type="protein sequence ID" value="MBC2595912.1"/>
    <property type="molecule type" value="Genomic_DNA"/>
</dbReference>
<dbReference type="RefSeq" id="WP_185676840.1">
    <property type="nucleotide sequence ID" value="NZ_JACHVB010000058.1"/>
</dbReference>
<gene>
    <name evidence="1" type="ORF">H5P28_16730</name>
</gene>
<dbReference type="Proteomes" id="UP000546464">
    <property type="component" value="Unassembled WGS sequence"/>
</dbReference>
<accession>A0A842HHM6</accession>
<dbReference type="InterPro" id="IPR012341">
    <property type="entry name" value="6hp_glycosidase-like_sf"/>
</dbReference>
<keyword evidence="2" id="KW-1185">Reference proteome</keyword>
<name>A0A842HHM6_9BACT</name>
<dbReference type="InterPro" id="IPR008928">
    <property type="entry name" value="6-hairpin_glycosidase_sf"/>
</dbReference>
<dbReference type="GO" id="GO:0005975">
    <property type="term" value="P:carbohydrate metabolic process"/>
    <property type="evidence" value="ECO:0007669"/>
    <property type="project" value="InterPro"/>
</dbReference>
<organism evidence="1 2">
    <name type="scientific">Ruficoccus amylovorans</name>
    <dbReference type="NCBI Taxonomy" id="1804625"/>
    <lineage>
        <taxon>Bacteria</taxon>
        <taxon>Pseudomonadati</taxon>
        <taxon>Verrucomicrobiota</taxon>
        <taxon>Opitutia</taxon>
        <taxon>Puniceicoccales</taxon>
        <taxon>Cerasicoccaceae</taxon>
        <taxon>Ruficoccus</taxon>
    </lineage>
</organism>